<proteinExistence type="predicted"/>
<dbReference type="Proteomes" id="UP000054166">
    <property type="component" value="Unassembled WGS sequence"/>
</dbReference>
<dbReference type="AlphaFoldDB" id="A0A0C3AJ37"/>
<name>A0A0C3AJ37_PILCF</name>
<protein>
    <submittedName>
        <fullName evidence="1">Uncharacterized protein</fullName>
    </submittedName>
</protein>
<gene>
    <name evidence="1" type="ORF">PILCRDRAFT_92836</name>
</gene>
<reference evidence="1 2" key="1">
    <citation type="submission" date="2014-04" db="EMBL/GenBank/DDBJ databases">
        <authorList>
            <consortium name="DOE Joint Genome Institute"/>
            <person name="Kuo A."/>
            <person name="Tarkka M."/>
            <person name="Buscot F."/>
            <person name="Kohler A."/>
            <person name="Nagy L.G."/>
            <person name="Floudas D."/>
            <person name="Copeland A."/>
            <person name="Barry K.W."/>
            <person name="Cichocki N."/>
            <person name="Veneault-Fourrey C."/>
            <person name="LaButti K."/>
            <person name="Lindquist E.A."/>
            <person name="Lipzen A."/>
            <person name="Lundell T."/>
            <person name="Morin E."/>
            <person name="Murat C."/>
            <person name="Sun H."/>
            <person name="Tunlid A."/>
            <person name="Henrissat B."/>
            <person name="Grigoriev I.V."/>
            <person name="Hibbett D.S."/>
            <person name="Martin F."/>
            <person name="Nordberg H.P."/>
            <person name="Cantor M.N."/>
            <person name="Hua S.X."/>
        </authorList>
    </citation>
    <scope>NUCLEOTIDE SEQUENCE [LARGE SCALE GENOMIC DNA]</scope>
    <source>
        <strain evidence="1 2">F 1598</strain>
    </source>
</reference>
<sequence length="151" mass="17151">MIFMETTRLRALLYTPNLRPLFINIHAEHHHIGGGHLIPELSTWFAGRLYVTCCNIKVDSQNLCVYIARRMKDDAIDQTTFFLLGMEGTLCQVGDAGQLRFPIDPFLPTCDETSQVLVFRKAQGTGQFLQLRPRDIRFATQAIQLLRGADV</sequence>
<dbReference type="EMBL" id="KN833071">
    <property type="protein sequence ID" value="KIM73868.1"/>
    <property type="molecule type" value="Genomic_DNA"/>
</dbReference>
<evidence type="ECO:0000313" key="2">
    <source>
        <dbReference type="Proteomes" id="UP000054166"/>
    </source>
</evidence>
<accession>A0A0C3AJ37</accession>
<dbReference type="HOGENOM" id="CLU_1732183_0_0_1"/>
<dbReference type="InParanoid" id="A0A0C3AJ37"/>
<keyword evidence="2" id="KW-1185">Reference proteome</keyword>
<organism evidence="1 2">
    <name type="scientific">Piloderma croceum (strain F 1598)</name>
    <dbReference type="NCBI Taxonomy" id="765440"/>
    <lineage>
        <taxon>Eukaryota</taxon>
        <taxon>Fungi</taxon>
        <taxon>Dikarya</taxon>
        <taxon>Basidiomycota</taxon>
        <taxon>Agaricomycotina</taxon>
        <taxon>Agaricomycetes</taxon>
        <taxon>Agaricomycetidae</taxon>
        <taxon>Atheliales</taxon>
        <taxon>Atheliaceae</taxon>
        <taxon>Piloderma</taxon>
    </lineage>
</organism>
<evidence type="ECO:0000313" key="1">
    <source>
        <dbReference type="EMBL" id="KIM73868.1"/>
    </source>
</evidence>
<reference evidence="2" key="2">
    <citation type="submission" date="2015-01" db="EMBL/GenBank/DDBJ databases">
        <title>Evolutionary Origins and Diversification of the Mycorrhizal Mutualists.</title>
        <authorList>
            <consortium name="DOE Joint Genome Institute"/>
            <consortium name="Mycorrhizal Genomics Consortium"/>
            <person name="Kohler A."/>
            <person name="Kuo A."/>
            <person name="Nagy L.G."/>
            <person name="Floudas D."/>
            <person name="Copeland A."/>
            <person name="Barry K.W."/>
            <person name="Cichocki N."/>
            <person name="Veneault-Fourrey C."/>
            <person name="LaButti K."/>
            <person name="Lindquist E.A."/>
            <person name="Lipzen A."/>
            <person name="Lundell T."/>
            <person name="Morin E."/>
            <person name="Murat C."/>
            <person name="Riley R."/>
            <person name="Ohm R."/>
            <person name="Sun H."/>
            <person name="Tunlid A."/>
            <person name="Henrissat B."/>
            <person name="Grigoriev I.V."/>
            <person name="Hibbett D.S."/>
            <person name="Martin F."/>
        </authorList>
    </citation>
    <scope>NUCLEOTIDE SEQUENCE [LARGE SCALE GENOMIC DNA]</scope>
    <source>
        <strain evidence="2">F 1598</strain>
    </source>
</reference>